<feature type="compositionally biased region" description="Polar residues" evidence="1">
    <location>
        <begin position="92"/>
        <end position="101"/>
    </location>
</feature>
<feature type="compositionally biased region" description="Polar residues" evidence="1">
    <location>
        <begin position="136"/>
        <end position="148"/>
    </location>
</feature>
<evidence type="ECO:0000313" key="3">
    <source>
        <dbReference type="Proteomes" id="UP000054538"/>
    </source>
</evidence>
<dbReference type="HOGENOM" id="CLU_1540555_0_0_1"/>
<feature type="compositionally biased region" description="Basic and acidic residues" evidence="1">
    <location>
        <begin position="7"/>
        <end position="25"/>
    </location>
</feature>
<evidence type="ECO:0000313" key="2">
    <source>
        <dbReference type="EMBL" id="KIK77669.1"/>
    </source>
</evidence>
<reference evidence="3" key="2">
    <citation type="submission" date="2015-01" db="EMBL/GenBank/DDBJ databases">
        <title>Evolutionary Origins and Diversification of the Mycorrhizal Mutualists.</title>
        <authorList>
            <consortium name="DOE Joint Genome Institute"/>
            <consortium name="Mycorrhizal Genomics Consortium"/>
            <person name="Kohler A."/>
            <person name="Kuo A."/>
            <person name="Nagy L.G."/>
            <person name="Floudas D."/>
            <person name="Copeland A."/>
            <person name="Barry K.W."/>
            <person name="Cichocki N."/>
            <person name="Veneault-Fourrey C."/>
            <person name="LaButti K."/>
            <person name="Lindquist E.A."/>
            <person name="Lipzen A."/>
            <person name="Lundell T."/>
            <person name="Morin E."/>
            <person name="Murat C."/>
            <person name="Riley R."/>
            <person name="Ohm R."/>
            <person name="Sun H."/>
            <person name="Tunlid A."/>
            <person name="Henrissat B."/>
            <person name="Grigoriev I.V."/>
            <person name="Hibbett D.S."/>
            <person name="Martin F."/>
        </authorList>
    </citation>
    <scope>NUCLEOTIDE SEQUENCE [LARGE SCALE GENOMIC DNA]</scope>
    <source>
        <strain evidence="3">Ve08.2h10</strain>
    </source>
</reference>
<dbReference type="InParanoid" id="A0A0D0DAT3"/>
<organism evidence="2 3">
    <name type="scientific">Paxillus rubicundulus Ve08.2h10</name>
    <dbReference type="NCBI Taxonomy" id="930991"/>
    <lineage>
        <taxon>Eukaryota</taxon>
        <taxon>Fungi</taxon>
        <taxon>Dikarya</taxon>
        <taxon>Basidiomycota</taxon>
        <taxon>Agaricomycotina</taxon>
        <taxon>Agaricomycetes</taxon>
        <taxon>Agaricomycetidae</taxon>
        <taxon>Boletales</taxon>
        <taxon>Paxilineae</taxon>
        <taxon>Paxillaceae</taxon>
        <taxon>Paxillus</taxon>
    </lineage>
</organism>
<accession>A0A0D0DAT3</accession>
<evidence type="ECO:0000256" key="1">
    <source>
        <dbReference type="SAM" id="MobiDB-lite"/>
    </source>
</evidence>
<proteinExistence type="predicted"/>
<protein>
    <submittedName>
        <fullName evidence="2">Uncharacterized protein</fullName>
    </submittedName>
</protein>
<gene>
    <name evidence="2" type="ORF">PAXRUDRAFT_17345</name>
</gene>
<keyword evidence="3" id="KW-1185">Reference proteome</keyword>
<dbReference type="Proteomes" id="UP000054538">
    <property type="component" value="Unassembled WGS sequence"/>
</dbReference>
<dbReference type="AlphaFoldDB" id="A0A0D0DAT3"/>
<name>A0A0D0DAT3_9AGAM</name>
<feature type="compositionally biased region" description="Basic and acidic residues" evidence="1">
    <location>
        <begin position="119"/>
        <end position="130"/>
    </location>
</feature>
<feature type="region of interest" description="Disordered" evidence="1">
    <location>
        <begin position="1"/>
        <end position="54"/>
    </location>
</feature>
<reference evidence="2 3" key="1">
    <citation type="submission" date="2014-04" db="EMBL/GenBank/DDBJ databases">
        <authorList>
            <consortium name="DOE Joint Genome Institute"/>
            <person name="Kuo A."/>
            <person name="Kohler A."/>
            <person name="Jargeat P."/>
            <person name="Nagy L.G."/>
            <person name="Floudas D."/>
            <person name="Copeland A."/>
            <person name="Barry K.W."/>
            <person name="Cichocki N."/>
            <person name="Veneault-Fourrey C."/>
            <person name="LaButti K."/>
            <person name="Lindquist E.A."/>
            <person name="Lipzen A."/>
            <person name="Lundell T."/>
            <person name="Morin E."/>
            <person name="Murat C."/>
            <person name="Sun H."/>
            <person name="Tunlid A."/>
            <person name="Henrissat B."/>
            <person name="Grigoriev I.V."/>
            <person name="Hibbett D.S."/>
            <person name="Martin F."/>
            <person name="Nordberg H.P."/>
            <person name="Cantor M.N."/>
            <person name="Hua S.X."/>
        </authorList>
    </citation>
    <scope>NUCLEOTIDE SEQUENCE [LARGE SCALE GENOMIC DNA]</scope>
    <source>
        <strain evidence="2 3">Ve08.2h10</strain>
    </source>
</reference>
<sequence>MNQNQGAREEASGRGRIGEKGERARGSAALSSDDKCRTRLNPTTTFHYHNPVLPDKQLAPTSYILQNSLSNKVDKKGKGGKPMRQTAINKAADTSNPNAMCTGTMKPAGTSNGLPNGPKEVEGGKGEVNERVSGSVAPSSNGEHTIPNSIPPPPNLDKHPPPLSMLLEGDNCGE</sequence>
<feature type="region of interest" description="Disordered" evidence="1">
    <location>
        <begin position="92"/>
        <end position="174"/>
    </location>
</feature>
<dbReference type="EMBL" id="KN826884">
    <property type="protein sequence ID" value="KIK77669.1"/>
    <property type="molecule type" value="Genomic_DNA"/>
</dbReference>